<dbReference type="PANTHER" id="PTHR30566">
    <property type="entry name" value="YNAI-RELATED MECHANOSENSITIVE ION CHANNEL"/>
    <property type="match status" value="1"/>
</dbReference>
<dbReference type="AlphaFoldDB" id="A0A8J3ARL1"/>
<feature type="transmembrane region" description="Helical" evidence="5">
    <location>
        <begin position="20"/>
        <end position="40"/>
    </location>
</feature>
<feature type="transmembrane region" description="Helical" evidence="5">
    <location>
        <begin position="61"/>
        <end position="79"/>
    </location>
</feature>
<sequence>MPYSFPEMFAELNLFAKTELGRILVTLITIIVTLLIVKFLQKRARMQGATDVARQRRNLVLAKNLVLLTAVILICATWASKIAGAALSLAAVAGAMLIVSKEFLLNLLGTAMLAISRPYRIGDFVELENISGRVLDSDLIATTLAETMEGNQLTGHTVTIPHSVLLSKPVRNLTATGRFTINMLPVAVQPNENLQLQEQALLKAAFDICGSWIEEANRHFERLESRELVTLPSAEPRVLIELKTVKEYTFSLRYCCRPNERVKVEQAIIRQYLQTRSTFVAAPEEE</sequence>
<evidence type="ECO:0000256" key="5">
    <source>
        <dbReference type="SAM" id="Phobius"/>
    </source>
</evidence>
<keyword evidence="3 5" id="KW-1133">Transmembrane helix</keyword>
<dbReference type="InterPro" id="IPR006685">
    <property type="entry name" value="MscS_channel_2nd"/>
</dbReference>
<proteinExistence type="predicted"/>
<evidence type="ECO:0000256" key="2">
    <source>
        <dbReference type="ARBA" id="ARBA00022692"/>
    </source>
</evidence>
<comment type="caution">
    <text evidence="7">The sequence shown here is derived from an EMBL/GenBank/DDBJ whole genome shotgun (WGS) entry which is preliminary data.</text>
</comment>
<keyword evidence="2 5" id="KW-0812">Transmembrane</keyword>
<evidence type="ECO:0000313" key="8">
    <source>
        <dbReference type="Proteomes" id="UP000642180"/>
    </source>
</evidence>
<gene>
    <name evidence="7" type="ORF">GCM10008066_26520</name>
</gene>
<evidence type="ECO:0000313" key="7">
    <source>
        <dbReference type="EMBL" id="GGI20940.1"/>
    </source>
</evidence>
<evidence type="ECO:0000256" key="3">
    <source>
        <dbReference type="ARBA" id="ARBA00022989"/>
    </source>
</evidence>
<dbReference type="InterPro" id="IPR023408">
    <property type="entry name" value="MscS_beta-dom_sf"/>
</dbReference>
<dbReference type="PANTHER" id="PTHR30566:SF27">
    <property type="entry name" value="MECHANOSENSITIVE ION CHANNEL PROTEIN"/>
    <property type="match status" value="1"/>
</dbReference>
<dbReference type="GO" id="GO:0008381">
    <property type="term" value="F:mechanosensitive monoatomic ion channel activity"/>
    <property type="evidence" value="ECO:0007669"/>
    <property type="project" value="UniProtKB-ARBA"/>
</dbReference>
<dbReference type="Pfam" id="PF00924">
    <property type="entry name" value="MS_channel_2nd"/>
    <property type="match status" value="1"/>
</dbReference>
<protein>
    <submittedName>
        <fullName evidence="7">Mechanosensitive ion channel protein MscS</fullName>
    </submittedName>
</protein>
<name>A0A8J3ARL1_9BURK</name>
<dbReference type="GO" id="GO:0016020">
    <property type="term" value="C:membrane"/>
    <property type="evidence" value="ECO:0007669"/>
    <property type="project" value="UniProtKB-SubCell"/>
</dbReference>
<evidence type="ECO:0000256" key="1">
    <source>
        <dbReference type="ARBA" id="ARBA00004370"/>
    </source>
</evidence>
<evidence type="ECO:0000259" key="6">
    <source>
        <dbReference type="Pfam" id="PF00924"/>
    </source>
</evidence>
<dbReference type="InterPro" id="IPR010920">
    <property type="entry name" value="LSM_dom_sf"/>
</dbReference>
<dbReference type="Proteomes" id="UP000642180">
    <property type="component" value="Unassembled WGS sequence"/>
</dbReference>
<keyword evidence="8" id="KW-1185">Reference proteome</keyword>
<feature type="transmembrane region" description="Helical" evidence="5">
    <location>
        <begin position="85"/>
        <end position="108"/>
    </location>
</feature>
<comment type="subcellular location">
    <subcellularLocation>
        <location evidence="1">Membrane</location>
    </subcellularLocation>
</comment>
<feature type="domain" description="Mechanosensitive ion channel MscS" evidence="6">
    <location>
        <begin position="104"/>
        <end position="174"/>
    </location>
</feature>
<reference evidence="8" key="1">
    <citation type="journal article" date="2019" name="Int. J. Syst. Evol. Microbiol.">
        <title>The Global Catalogue of Microorganisms (GCM) 10K type strain sequencing project: providing services to taxonomists for standard genome sequencing and annotation.</title>
        <authorList>
            <consortium name="The Broad Institute Genomics Platform"/>
            <consortium name="The Broad Institute Genome Sequencing Center for Infectious Disease"/>
            <person name="Wu L."/>
            <person name="Ma J."/>
        </authorList>
    </citation>
    <scope>NUCLEOTIDE SEQUENCE [LARGE SCALE GENOMIC DNA]</scope>
    <source>
        <strain evidence="8">CCM 2767</strain>
    </source>
</reference>
<evidence type="ECO:0000256" key="4">
    <source>
        <dbReference type="ARBA" id="ARBA00023136"/>
    </source>
</evidence>
<organism evidence="7 8">
    <name type="scientific">Oxalicibacterium faecigallinarum</name>
    <dbReference type="NCBI Taxonomy" id="573741"/>
    <lineage>
        <taxon>Bacteria</taxon>
        <taxon>Pseudomonadati</taxon>
        <taxon>Pseudomonadota</taxon>
        <taxon>Betaproteobacteria</taxon>
        <taxon>Burkholderiales</taxon>
        <taxon>Oxalobacteraceae</taxon>
        <taxon>Oxalicibacterium</taxon>
    </lineage>
</organism>
<dbReference type="SUPFAM" id="SSF50182">
    <property type="entry name" value="Sm-like ribonucleoproteins"/>
    <property type="match status" value="1"/>
</dbReference>
<keyword evidence="4 5" id="KW-0472">Membrane</keyword>
<accession>A0A8J3ARL1</accession>
<dbReference type="EMBL" id="BMDI01000003">
    <property type="protein sequence ID" value="GGI20940.1"/>
    <property type="molecule type" value="Genomic_DNA"/>
</dbReference>
<dbReference type="Gene3D" id="2.30.30.60">
    <property type="match status" value="1"/>
</dbReference>